<dbReference type="EMBL" id="FCNV02000006">
    <property type="protein sequence ID" value="SAL33833.1"/>
    <property type="molecule type" value="Genomic_DNA"/>
</dbReference>
<dbReference type="OrthoDB" id="9034589at2"/>
<evidence type="ECO:0000313" key="3">
    <source>
        <dbReference type="Proteomes" id="UP000198263"/>
    </source>
</evidence>
<dbReference type="Proteomes" id="UP000198263">
    <property type="component" value="Unassembled WGS sequence"/>
</dbReference>
<evidence type="ECO:0000256" key="1">
    <source>
        <dbReference type="SAM" id="Phobius"/>
    </source>
</evidence>
<reference evidence="2 3" key="1">
    <citation type="submission" date="2016-01" db="EMBL/GenBank/DDBJ databases">
        <authorList>
            <person name="Peeters C."/>
        </authorList>
    </citation>
    <scope>NUCLEOTIDE SEQUENCE [LARGE SCALE GENOMIC DNA]</scope>
    <source>
        <strain evidence="2">LMG 29315</strain>
    </source>
</reference>
<organism evidence="2 3">
    <name type="scientific">Caballeronia concitans</name>
    <dbReference type="NCBI Taxonomy" id="1777133"/>
    <lineage>
        <taxon>Bacteria</taxon>
        <taxon>Pseudomonadati</taxon>
        <taxon>Pseudomonadota</taxon>
        <taxon>Betaproteobacteria</taxon>
        <taxon>Burkholderiales</taxon>
        <taxon>Burkholderiaceae</taxon>
        <taxon>Caballeronia</taxon>
    </lineage>
</organism>
<proteinExistence type="predicted"/>
<comment type="caution">
    <text evidence="2">The sequence shown here is derived from an EMBL/GenBank/DDBJ whole genome shotgun (WGS) entry which is preliminary data.</text>
</comment>
<sequence length="154" mass="16222">MSGAHENRPHWEAGTPPRVPMRPSRFLLVALGAFVALAGAAVFDCAADHFGALHGAVAAFVAVALLGIPALRWLRRQPAAIGLHADGVTVWDRAGGAQYLAITGCAQWSGRLLALTVSSGKCRPRTLFVAADSIDPDAFRQLAVRARRAASAFL</sequence>
<keyword evidence="1" id="KW-1133">Transmembrane helix</keyword>
<keyword evidence="2" id="KW-0449">Lipoprotein</keyword>
<feature type="transmembrane region" description="Helical" evidence="1">
    <location>
        <begin position="26"/>
        <end position="43"/>
    </location>
</feature>
<protein>
    <submittedName>
        <fullName evidence="2">Lipoprotein</fullName>
    </submittedName>
</protein>
<evidence type="ECO:0000313" key="2">
    <source>
        <dbReference type="EMBL" id="SAL33833.1"/>
    </source>
</evidence>
<feature type="transmembrane region" description="Helical" evidence="1">
    <location>
        <begin position="49"/>
        <end position="68"/>
    </location>
</feature>
<gene>
    <name evidence="2" type="ORF">AWB72_03164</name>
</gene>
<keyword evidence="1" id="KW-0472">Membrane</keyword>
<name>A0A658QZ60_9BURK</name>
<dbReference type="InterPro" id="IPR009883">
    <property type="entry name" value="YgfX"/>
</dbReference>
<keyword evidence="3" id="KW-1185">Reference proteome</keyword>
<keyword evidence="1" id="KW-0812">Transmembrane</keyword>
<dbReference type="Pfam" id="PF07254">
    <property type="entry name" value="Cpta_toxin"/>
    <property type="match status" value="1"/>
</dbReference>
<accession>A0A658QZ60</accession>
<dbReference type="AlphaFoldDB" id="A0A658QZ60"/>